<gene>
    <name evidence="7" type="ORF">QN277_010837</name>
</gene>
<evidence type="ECO:0000256" key="4">
    <source>
        <dbReference type="ARBA" id="ARBA00023163"/>
    </source>
</evidence>
<evidence type="ECO:0000313" key="7">
    <source>
        <dbReference type="EMBL" id="KAK4252994.1"/>
    </source>
</evidence>
<dbReference type="GO" id="GO:0005634">
    <property type="term" value="C:nucleus"/>
    <property type="evidence" value="ECO:0007669"/>
    <property type="project" value="UniProtKB-SubCell"/>
</dbReference>
<dbReference type="Proteomes" id="UP001293593">
    <property type="component" value="Unassembled WGS sequence"/>
</dbReference>
<keyword evidence="2" id="KW-0805">Transcription regulation</keyword>
<accession>A0AAE1JH25</accession>
<sequence>MTATQYSEKSSMEMESCVPPGFRFRPTEEELVGYYLKKKINSMKMDRDVIGEIDLYKIEPWDIQDRCKMGYEEEKEWYFFSHKDKKYPTGTRTNRATAAGFWKATGRDKAVITKKNRIIGMRKTLVFYKGRAPYGSKTDWIMHEYRLQTSQHAPPQEEGWVVCRAFKKPSPTTQNRQSFECWSSQALFFRDQISNPTRPQSLSFPNETLNQMLYPTNEGPSFSHPFTSNQRHQQFLSLEDNNNSQLVELIPQLHSPTTARAVKQHGFTNEDCYSNSQEGTTTTNNNNVNDGQGIDWKSLDNLFTSQFADDDTASAAAAYFSHPNMPLMQHNSSRHDLQVSQNHQASHVLGCFPHS</sequence>
<dbReference type="GO" id="GO:0003677">
    <property type="term" value="F:DNA binding"/>
    <property type="evidence" value="ECO:0007669"/>
    <property type="project" value="UniProtKB-KW"/>
</dbReference>
<comment type="subcellular location">
    <subcellularLocation>
        <location evidence="1">Nucleus</location>
    </subcellularLocation>
</comment>
<dbReference type="PANTHER" id="PTHR31744">
    <property type="entry name" value="PROTEIN CUP-SHAPED COTYLEDON 2-RELATED"/>
    <property type="match status" value="1"/>
</dbReference>
<dbReference type="SUPFAM" id="SSF101941">
    <property type="entry name" value="NAC domain"/>
    <property type="match status" value="1"/>
</dbReference>
<dbReference type="PANTHER" id="PTHR31744:SF211">
    <property type="entry name" value="OS04G0691300 PROTEIN"/>
    <property type="match status" value="1"/>
</dbReference>
<dbReference type="PROSITE" id="PS51005">
    <property type="entry name" value="NAC"/>
    <property type="match status" value="1"/>
</dbReference>
<dbReference type="InterPro" id="IPR036093">
    <property type="entry name" value="NAC_dom_sf"/>
</dbReference>
<keyword evidence="8" id="KW-1185">Reference proteome</keyword>
<evidence type="ECO:0000256" key="3">
    <source>
        <dbReference type="ARBA" id="ARBA00023125"/>
    </source>
</evidence>
<comment type="caution">
    <text evidence="7">The sequence shown here is derived from an EMBL/GenBank/DDBJ whole genome shotgun (WGS) entry which is preliminary data.</text>
</comment>
<name>A0AAE1JH25_9FABA</name>
<keyword evidence="5" id="KW-0539">Nucleus</keyword>
<organism evidence="7 8">
    <name type="scientific">Acacia crassicarpa</name>
    <name type="common">northern wattle</name>
    <dbReference type="NCBI Taxonomy" id="499986"/>
    <lineage>
        <taxon>Eukaryota</taxon>
        <taxon>Viridiplantae</taxon>
        <taxon>Streptophyta</taxon>
        <taxon>Embryophyta</taxon>
        <taxon>Tracheophyta</taxon>
        <taxon>Spermatophyta</taxon>
        <taxon>Magnoliopsida</taxon>
        <taxon>eudicotyledons</taxon>
        <taxon>Gunneridae</taxon>
        <taxon>Pentapetalae</taxon>
        <taxon>rosids</taxon>
        <taxon>fabids</taxon>
        <taxon>Fabales</taxon>
        <taxon>Fabaceae</taxon>
        <taxon>Caesalpinioideae</taxon>
        <taxon>mimosoid clade</taxon>
        <taxon>Acacieae</taxon>
        <taxon>Acacia</taxon>
    </lineage>
</organism>
<feature type="domain" description="NAC" evidence="6">
    <location>
        <begin position="18"/>
        <end position="168"/>
    </location>
</feature>
<dbReference type="GO" id="GO:0006355">
    <property type="term" value="P:regulation of DNA-templated transcription"/>
    <property type="evidence" value="ECO:0007669"/>
    <property type="project" value="InterPro"/>
</dbReference>
<reference evidence="7" key="1">
    <citation type="submission" date="2023-10" db="EMBL/GenBank/DDBJ databases">
        <title>Chromosome-level genome of the transformable northern wattle, Acacia crassicarpa.</title>
        <authorList>
            <person name="Massaro I."/>
            <person name="Sinha N.R."/>
            <person name="Poethig S."/>
            <person name="Leichty A.R."/>
        </authorList>
    </citation>
    <scope>NUCLEOTIDE SEQUENCE</scope>
    <source>
        <strain evidence="7">Acra3RX</strain>
        <tissue evidence="7">Leaf</tissue>
    </source>
</reference>
<keyword evidence="3" id="KW-0238">DNA-binding</keyword>
<protein>
    <recommendedName>
        <fullName evidence="6">NAC domain-containing protein</fullName>
    </recommendedName>
</protein>
<dbReference type="FunFam" id="2.170.150.80:FF:000002">
    <property type="entry name" value="Nac domain-containing protein 86"/>
    <property type="match status" value="1"/>
</dbReference>
<evidence type="ECO:0000313" key="8">
    <source>
        <dbReference type="Proteomes" id="UP001293593"/>
    </source>
</evidence>
<evidence type="ECO:0000259" key="6">
    <source>
        <dbReference type="PROSITE" id="PS51005"/>
    </source>
</evidence>
<dbReference type="Gene3D" id="2.170.150.80">
    <property type="entry name" value="NAC domain"/>
    <property type="match status" value="1"/>
</dbReference>
<keyword evidence="4" id="KW-0804">Transcription</keyword>
<dbReference type="Pfam" id="PF02365">
    <property type="entry name" value="NAM"/>
    <property type="match status" value="1"/>
</dbReference>
<evidence type="ECO:0000256" key="1">
    <source>
        <dbReference type="ARBA" id="ARBA00004123"/>
    </source>
</evidence>
<proteinExistence type="predicted"/>
<dbReference type="InterPro" id="IPR003441">
    <property type="entry name" value="NAC-dom"/>
</dbReference>
<evidence type="ECO:0000256" key="5">
    <source>
        <dbReference type="ARBA" id="ARBA00023242"/>
    </source>
</evidence>
<dbReference type="EMBL" id="JAWXYG010000018">
    <property type="protein sequence ID" value="KAK4252994.1"/>
    <property type="molecule type" value="Genomic_DNA"/>
</dbReference>
<evidence type="ECO:0000256" key="2">
    <source>
        <dbReference type="ARBA" id="ARBA00023015"/>
    </source>
</evidence>
<dbReference type="AlphaFoldDB" id="A0AAE1JH25"/>